<dbReference type="SUPFAM" id="SSF49313">
    <property type="entry name" value="Cadherin-like"/>
    <property type="match status" value="1"/>
</dbReference>
<proteinExistence type="predicted"/>
<organism evidence="1 2">
    <name type="scientific">Corynebacterium phage Juicebox</name>
    <dbReference type="NCBI Taxonomy" id="2301600"/>
    <lineage>
        <taxon>Viruses</taxon>
        <taxon>Duplodnaviria</taxon>
        <taxon>Heunggongvirae</taxon>
        <taxon>Uroviricota</taxon>
        <taxon>Caudoviricetes</taxon>
        <taxon>Juiceboxvirus</taxon>
        <taxon>Juiceboxvirus juicebox</taxon>
    </lineage>
</organism>
<dbReference type="InterPro" id="IPR013783">
    <property type="entry name" value="Ig-like_fold"/>
</dbReference>
<keyword evidence="2" id="KW-1185">Reference proteome</keyword>
<protein>
    <submittedName>
        <fullName evidence="1">Major tail protein</fullName>
    </submittedName>
</protein>
<sequence>MADTGLITSIDAGRSGTAFRSTRRVETLPETAVDDLEATLVDLGIVAESGVTHATNRETDDRKGLGGDVVYTLQTSVDNTIVLTLMESQNAEVLRTVVGDDNVLVDSATGHVTVRHNKAKMPRCTFVFDFLIDQGLKRSLVEVGQVITVGDVVNTSTEIIQYEVTIKCFAGPRIDGDFMRDFYAYTDGAIALGVATGMLPDATEGTEYGYQLRASGGTAPYSWTAVGELPTGLTLSTTGHLSGTPTVSGEQQVTVNVSDENGITARKTLTLHIKPTGGEPGA</sequence>
<dbReference type="KEGG" id="vg:55003855"/>
<name>A0A385UF60_9CAUD</name>
<dbReference type="Proteomes" id="UP000281572">
    <property type="component" value="Segment"/>
</dbReference>
<gene>
    <name evidence="1" type="primary">14</name>
    <name evidence="1" type="ORF">JUICEBOX_14</name>
</gene>
<accession>A0A385UF60</accession>
<evidence type="ECO:0000313" key="1">
    <source>
        <dbReference type="EMBL" id="AYB69443.1"/>
    </source>
</evidence>
<dbReference type="GeneID" id="55003855"/>
<dbReference type="GO" id="GO:0016020">
    <property type="term" value="C:membrane"/>
    <property type="evidence" value="ECO:0007669"/>
    <property type="project" value="InterPro"/>
</dbReference>
<dbReference type="EMBL" id="MH727550">
    <property type="protein sequence ID" value="AYB69443.1"/>
    <property type="molecule type" value="Genomic_DNA"/>
</dbReference>
<dbReference type="InterPro" id="IPR015919">
    <property type="entry name" value="Cadherin-like_sf"/>
</dbReference>
<reference evidence="2" key="1">
    <citation type="submission" date="2018-08" db="EMBL/GenBank/DDBJ databases">
        <authorList>
            <person name="Pathak A."/>
            <person name="Staton O.A."/>
            <person name="Aldaher A.R."/>
            <person name="Baird K.M."/>
            <person name="Borah A."/>
            <person name="Haggard G.E."/>
            <person name="Meesala S."/>
            <person name="Nealy S.L."/>
            <person name="Ramdas R."/>
            <person name="Rocha M."/>
            <person name="Sristi D."/>
            <person name="Thukral S."/>
            <person name="Walls C.E."/>
            <person name="Waqas M."/>
            <person name="Williams M.R."/>
            <person name="Winters A.K."/>
            <person name="Sahawneh K.J."/>
            <person name="Monti D.L."/>
            <person name="Garlena R.A."/>
            <person name="Russell D.A."/>
            <person name="Pope W.H."/>
            <person name="Jacobs-Sera D."/>
            <person name="Hatfull G.F."/>
        </authorList>
    </citation>
    <scope>NUCLEOTIDE SEQUENCE [LARGE SCALE GENOMIC DNA]</scope>
</reference>
<dbReference type="GO" id="GO:0005509">
    <property type="term" value="F:calcium ion binding"/>
    <property type="evidence" value="ECO:0007669"/>
    <property type="project" value="InterPro"/>
</dbReference>
<evidence type="ECO:0000313" key="2">
    <source>
        <dbReference type="Proteomes" id="UP000281572"/>
    </source>
</evidence>
<dbReference type="Gene3D" id="2.60.40.10">
    <property type="entry name" value="Immunoglobulins"/>
    <property type="match status" value="1"/>
</dbReference>
<dbReference type="Pfam" id="PF05345">
    <property type="entry name" value="He_PIG"/>
    <property type="match status" value="1"/>
</dbReference>
<dbReference type="RefSeq" id="YP_009812783.1">
    <property type="nucleotide sequence ID" value="NC_048070.1"/>
</dbReference>